<dbReference type="Pfam" id="PF12937">
    <property type="entry name" value="F-box-like"/>
    <property type="match status" value="1"/>
</dbReference>
<dbReference type="Gene3D" id="1.20.1280.50">
    <property type="match status" value="1"/>
</dbReference>
<dbReference type="PROSITE" id="PS50181">
    <property type="entry name" value="FBOX"/>
    <property type="match status" value="1"/>
</dbReference>
<evidence type="ECO:0000259" key="1">
    <source>
        <dbReference type="PROSITE" id="PS50181"/>
    </source>
</evidence>
<dbReference type="STRING" id="81985.R0GEN8"/>
<dbReference type="AlphaFoldDB" id="R0GEN8"/>
<gene>
    <name evidence="2" type="ORF">CARUB_v10021798mg</name>
</gene>
<dbReference type="EMBL" id="KB870806">
    <property type="protein sequence ID" value="EOA34277.1"/>
    <property type="molecule type" value="Genomic_DNA"/>
</dbReference>
<dbReference type="Gene3D" id="3.80.10.10">
    <property type="entry name" value="Ribonuclease Inhibitor"/>
    <property type="match status" value="1"/>
</dbReference>
<dbReference type="OrthoDB" id="2095648at2759"/>
<feature type="domain" description="F-box" evidence="1">
    <location>
        <begin position="15"/>
        <end position="62"/>
    </location>
</feature>
<proteinExistence type="predicted"/>
<accession>R0GEN8</accession>
<dbReference type="Proteomes" id="UP000029121">
    <property type="component" value="Unassembled WGS sequence"/>
</dbReference>
<dbReference type="eggNOG" id="KOG1947">
    <property type="taxonomic scope" value="Eukaryota"/>
</dbReference>
<organism evidence="2 3">
    <name type="scientific">Capsella rubella</name>
    <dbReference type="NCBI Taxonomy" id="81985"/>
    <lineage>
        <taxon>Eukaryota</taxon>
        <taxon>Viridiplantae</taxon>
        <taxon>Streptophyta</taxon>
        <taxon>Embryophyta</taxon>
        <taxon>Tracheophyta</taxon>
        <taxon>Spermatophyta</taxon>
        <taxon>Magnoliopsida</taxon>
        <taxon>eudicotyledons</taxon>
        <taxon>Gunneridae</taxon>
        <taxon>Pentapetalae</taxon>
        <taxon>rosids</taxon>
        <taxon>malvids</taxon>
        <taxon>Brassicales</taxon>
        <taxon>Brassicaceae</taxon>
        <taxon>Camelineae</taxon>
        <taxon>Capsella</taxon>
    </lineage>
</organism>
<evidence type="ECO:0000313" key="3">
    <source>
        <dbReference type="Proteomes" id="UP000029121"/>
    </source>
</evidence>
<protein>
    <recommendedName>
        <fullName evidence="1">F-box domain-containing protein</fullName>
    </recommendedName>
</protein>
<evidence type="ECO:0000313" key="2">
    <source>
        <dbReference type="EMBL" id="EOA34277.1"/>
    </source>
</evidence>
<keyword evidence="3" id="KW-1185">Reference proteome</keyword>
<dbReference type="InterPro" id="IPR001810">
    <property type="entry name" value="F-box_dom"/>
</dbReference>
<dbReference type="PANTHER" id="PTHR38926:SF2">
    <property type="entry name" value="F-BOX_LRR-REPEAT PROTEIN 21-RELATED"/>
    <property type="match status" value="1"/>
</dbReference>
<reference evidence="3" key="1">
    <citation type="journal article" date="2013" name="Nat. Genet.">
        <title>The Capsella rubella genome and the genomic consequences of rapid mating system evolution.</title>
        <authorList>
            <person name="Slotte T."/>
            <person name="Hazzouri K.M."/>
            <person name="Agren J.A."/>
            <person name="Koenig D."/>
            <person name="Maumus F."/>
            <person name="Guo Y.L."/>
            <person name="Steige K."/>
            <person name="Platts A.E."/>
            <person name="Escobar J.S."/>
            <person name="Newman L.K."/>
            <person name="Wang W."/>
            <person name="Mandakova T."/>
            <person name="Vello E."/>
            <person name="Smith L.M."/>
            <person name="Henz S.R."/>
            <person name="Steffen J."/>
            <person name="Takuno S."/>
            <person name="Brandvain Y."/>
            <person name="Coop G."/>
            <person name="Andolfatto P."/>
            <person name="Hu T.T."/>
            <person name="Blanchette M."/>
            <person name="Clark R.M."/>
            <person name="Quesneville H."/>
            <person name="Nordborg M."/>
            <person name="Gaut B.S."/>
            <person name="Lysak M.A."/>
            <person name="Jenkins J."/>
            <person name="Grimwood J."/>
            <person name="Chapman J."/>
            <person name="Prochnik S."/>
            <person name="Shu S."/>
            <person name="Rokhsar D."/>
            <person name="Schmutz J."/>
            <person name="Weigel D."/>
            <person name="Wright S.I."/>
        </authorList>
    </citation>
    <scope>NUCLEOTIDE SEQUENCE [LARGE SCALE GENOMIC DNA]</scope>
    <source>
        <strain evidence="3">cv. Monte Gargano</strain>
    </source>
</reference>
<dbReference type="InterPro" id="IPR032675">
    <property type="entry name" value="LRR_dom_sf"/>
</dbReference>
<sequence>MSASSLSSLVPPPVITDWTKLPLELTSSILLRLGAVEILENAQKACTQWRRISKDPSMWRRIDMRELGNRGTGDLDFDILCRHAVDRSQGGLLEINLGVFATDELITYIADRSRNLRSLGLRMFYTCVTKEKFGNAIAKLPFLETFEVSHSGIRLDLKSIGYACPLLKTLKLNSSGLSAYIPSIIKCDDDDYALAIAETMPQLHHLQLLGDRITDNGLKAILVGCPQLEHLDLRKCFNINLAGNLEKQCSEKKDFRRPDDSTADYPYDLTIFKYDSYSDDDDYYNVDFLDDTEVYYDD</sequence>
<dbReference type="KEGG" id="crb:17895112"/>
<name>R0GEN8_9BRAS</name>
<dbReference type="SUPFAM" id="SSF81383">
    <property type="entry name" value="F-box domain"/>
    <property type="match status" value="1"/>
</dbReference>
<dbReference type="SUPFAM" id="SSF52047">
    <property type="entry name" value="RNI-like"/>
    <property type="match status" value="1"/>
</dbReference>
<dbReference type="PANTHER" id="PTHR38926">
    <property type="entry name" value="F-BOX DOMAIN CONTAINING PROTEIN, EXPRESSED"/>
    <property type="match status" value="1"/>
</dbReference>
<dbReference type="InterPro" id="IPR036047">
    <property type="entry name" value="F-box-like_dom_sf"/>
</dbReference>
<dbReference type="CDD" id="cd22164">
    <property type="entry name" value="F-box_AtSKIP19-like"/>
    <property type="match status" value="1"/>
</dbReference>